<accession>A0A1S2QLU4</accession>
<proteinExistence type="predicted"/>
<keyword evidence="2" id="KW-1185">Reference proteome</keyword>
<gene>
    <name evidence="1" type="ORF">BIV23_08600</name>
</gene>
<protein>
    <submittedName>
        <fullName evidence="1">Uncharacterized protein</fullName>
    </submittedName>
</protein>
<dbReference type="RefSeq" id="WP_071380156.1">
    <property type="nucleotide sequence ID" value="NZ_MLYO01000015.1"/>
</dbReference>
<sequence>MCGLAEAVFVETRHRCLRADGRWRRAADDDGPEAALLTPLARCCLSADDPSSATTHHFIEGRPFVHALQLECAVRLNDASTLPH</sequence>
<dbReference type="EMBL" id="MLYO01000015">
    <property type="protein sequence ID" value="OIK06426.1"/>
    <property type="molecule type" value="Genomic_DNA"/>
</dbReference>
<dbReference type="AlphaFoldDB" id="A0A1S2QLU4"/>
<evidence type="ECO:0000313" key="1">
    <source>
        <dbReference type="EMBL" id="OIK06426.1"/>
    </source>
</evidence>
<name>A0A1S2QLU4_9ACTN</name>
<evidence type="ECO:0000313" key="2">
    <source>
        <dbReference type="Proteomes" id="UP000179642"/>
    </source>
</evidence>
<dbReference type="Proteomes" id="UP000179642">
    <property type="component" value="Unassembled WGS sequence"/>
</dbReference>
<organism evidence="1 2">
    <name type="scientific">Streptomyces monashensis</name>
    <dbReference type="NCBI Taxonomy" id="1678012"/>
    <lineage>
        <taxon>Bacteria</taxon>
        <taxon>Bacillati</taxon>
        <taxon>Actinomycetota</taxon>
        <taxon>Actinomycetes</taxon>
        <taxon>Kitasatosporales</taxon>
        <taxon>Streptomycetaceae</taxon>
        <taxon>Streptomyces</taxon>
    </lineage>
</organism>
<comment type="caution">
    <text evidence="1">The sequence shown here is derived from an EMBL/GenBank/DDBJ whole genome shotgun (WGS) entry which is preliminary data.</text>
</comment>
<reference evidence="1 2" key="1">
    <citation type="submission" date="2016-10" db="EMBL/GenBank/DDBJ databases">
        <title>Genome sequence of Streptomyces sp. MUSC 1.</title>
        <authorList>
            <person name="Lee L.-H."/>
            <person name="Ser H.-L."/>
            <person name="Law J.W.-F."/>
        </authorList>
    </citation>
    <scope>NUCLEOTIDE SEQUENCE [LARGE SCALE GENOMIC DNA]</scope>
    <source>
        <strain evidence="1 2">MUSC 1</strain>
    </source>
</reference>